<evidence type="ECO:0000256" key="1">
    <source>
        <dbReference type="SAM" id="MobiDB-lite"/>
    </source>
</evidence>
<proteinExistence type="predicted"/>
<evidence type="ECO:0000313" key="3">
    <source>
        <dbReference type="Proteomes" id="UP000011116"/>
    </source>
</evidence>
<reference evidence="2" key="2">
    <citation type="submission" date="2020-10" db="EMBL/GenBank/DDBJ databases">
        <authorList>
            <person name="Scholz U."/>
            <person name="Mascher M."/>
            <person name="Fiebig A."/>
        </authorList>
    </citation>
    <scope>NUCLEOTIDE SEQUENCE [LARGE SCALE GENOMIC DNA]</scope>
    <source>
        <strain evidence="2">cv. Morex</strain>
    </source>
</reference>
<dbReference type="Proteomes" id="UP000011116">
    <property type="component" value="Chromosome 3H"/>
</dbReference>
<name>A0A8I6WWW5_HORVV</name>
<dbReference type="Gramene" id="HORVU.MOREX.r3.3HG0233270.1">
    <property type="protein sequence ID" value="HORVU.MOREX.r3.3HG0233270.1"/>
    <property type="gene ID" value="HORVU.MOREX.r3.3HG0233270"/>
</dbReference>
<feature type="region of interest" description="Disordered" evidence="1">
    <location>
        <begin position="52"/>
        <end position="84"/>
    </location>
</feature>
<sequence length="232" mass="25720">MFNFAHKVVACIADTCTCYKLARRKQCVLKTQATDVPETQDLVNLNYQTPVRRRTTGPTDNISGCGESSAIHESGSHKRSTRVSTGTSYETAISNKKICVSQPQFDHVKDGQPQNDPLNINSDEAKIVRSVYNLYDDLSAILVTYYAELRPNVGYELFGTTTETEAVRTALPITTIAREPWAAGSLPAPPSQTVLTAIHDWFSRASSVQLDRIWIVHPNPRMVSLTGIHVQQ</sequence>
<dbReference type="AlphaFoldDB" id="A0A8I6WWW5"/>
<keyword evidence="3" id="KW-1185">Reference proteome</keyword>
<dbReference type="EnsemblPlants" id="HORVU.MOREX.r3.3HG0233270.1">
    <property type="protein sequence ID" value="HORVU.MOREX.r3.3HG0233270.1"/>
    <property type="gene ID" value="HORVU.MOREX.r3.3HG0233270"/>
</dbReference>
<protein>
    <submittedName>
        <fullName evidence="2">Uncharacterized protein</fullName>
    </submittedName>
</protein>
<organism evidence="2 3">
    <name type="scientific">Hordeum vulgare subsp. vulgare</name>
    <name type="common">Domesticated barley</name>
    <dbReference type="NCBI Taxonomy" id="112509"/>
    <lineage>
        <taxon>Eukaryota</taxon>
        <taxon>Viridiplantae</taxon>
        <taxon>Streptophyta</taxon>
        <taxon>Embryophyta</taxon>
        <taxon>Tracheophyta</taxon>
        <taxon>Spermatophyta</taxon>
        <taxon>Magnoliopsida</taxon>
        <taxon>Liliopsida</taxon>
        <taxon>Poales</taxon>
        <taxon>Poaceae</taxon>
        <taxon>BOP clade</taxon>
        <taxon>Pooideae</taxon>
        <taxon>Triticodae</taxon>
        <taxon>Triticeae</taxon>
        <taxon>Hordeinae</taxon>
        <taxon>Hordeum</taxon>
    </lineage>
</organism>
<accession>A0A8I6WWW5</accession>
<evidence type="ECO:0000313" key="2">
    <source>
        <dbReference type="EnsemblPlants" id="HORVU.MOREX.r3.3HG0233270.1"/>
    </source>
</evidence>
<reference evidence="2" key="3">
    <citation type="submission" date="2022-01" db="UniProtKB">
        <authorList>
            <consortium name="EnsemblPlants"/>
        </authorList>
    </citation>
    <scope>IDENTIFICATION</scope>
    <source>
        <strain evidence="2">subsp. vulgare</strain>
    </source>
</reference>
<reference evidence="3" key="1">
    <citation type="journal article" date="2012" name="Nature">
        <title>A physical, genetic and functional sequence assembly of the barley genome.</title>
        <authorList>
            <consortium name="The International Barley Genome Sequencing Consortium"/>
            <person name="Mayer K.F."/>
            <person name="Waugh R."/>
            <person name="Brown J.W."/>
            <person name="Schulman A."/>
            <person name="Langridge P."/>
            <person name="Platzer M."/>
            <person name="Fincher G.B."/>
            <person name="Muehlbauer G.J."/>
            <person name="Sato K."/>
            <person name="Close T.J."/>
            <person name="Wise R.P."/>
            <person name="Stein N."/>
        </authorList>
    </citation>
    <scope>NUCLEOTIDE SEQUENCE [LARGE SCALE GENOMIC DNA]</scope>
    <source>
        <strain evidence="3">cv. Morex</strain>
    </source>
</reference>